<proteinExistence type="predicted"/>
<feature type="domain" description="Alpha-L-rhamnosidase six-hairpin glycosidase" evidence="1">
    <location>
        <begin position="377"/>
        <end position="622"/>
    </location>
</feature>
<dbReference type="SUPFAM" id="SSF49785">
    <property type="entry name" value="Galactose-binding domain-like"/>
    <property type="match status" value="1"/>
</dbReference>
<dbReference type="InterPro" id="IPR008979">
    <property type="entry name" value="Galactose-bd-like_sf"/>
</dbReference>
<dbReference type="Gene3D" id="2.60.120.260">
    <property type="entry name" value="Galactose-binding domain-like"/>
    <property type="match status" value="1"/>
</dbReference>
<name>A0A1E3IIX1_9TREE</name>
<reference evidence="2 3" key="1">
    <citation type="submission" date="2016-06" db="EMBL/GenBank/DDBJ databases">
        <title>Evolution of pathogenesis and genome organization in the Tremellales.</title>
        <authorList>
            <person name="Cuomo C."/>
            <person name="Litvintseva A."/>
            <person name="Heitman J."/>
            <person name="Chen Y."/>
            <person name="Sun S."/>
            <person name="Springer D."/>
            <person name="Dromer F."/>
            <person name="Young S."/>
            <person name="Zeng Q."/>
            <person name="Chapman S."/>
            <person name="Gujja S."/>
            <person name="Saif S."/>
            <person name="Birren B."/>
        </authorList>
    </citation>
    <scope>NUCLEOTIDE SEQUENCE [LARGE SCALE GENOMIC DNA]</scope>
    <source>
        <strain evidence="2 3">CBS 7118</strain>
    </source>
</reference>
<comment type="caution">
    <text evidence="2">The sequence shown here is derived from an EMBL/GenBank/DDBJ whole genome shotgun (WGS) entry which is preliminary data.</text>
</comment>
<dbReference type="Gene3D" id="1.50.10.10">
    <property type="match status" value="1"/>
</dbReference>
<dbReference type="InterPro" id="IPR012341">
    <property type="entry name" value="6hp_glycosidase-like_sf"/>
</dbReference>
<gene>
    <name evidence="2" type="ORF">L198_06666</name>
</gene>
<dbReference type="GO" id="GO:0003824">
    <property type="term" value="F:catalytic activity"/>
    <property type="evidence" value="ECO:0007669"/>
    <property type="project" value="UniProtKB-ARBA"/>
</dbReference>
<dbReference type="AlphaFoldDB" id="A0A1E3IIX1"/>
<accession>A0A1E3IIX1</accession>
<dbReference type="Proteomes" id="UP000094819">
    <property type="component" value="Unassembled WGS sequence"/>
</dbReference>
<dbReference type="PANTHER" id="PTHR34987">
    <property type="entry name" value="C, PUTATIVE (AFU_ORTHOLOGUE AFUA_3G02880)-RELATED"/>
    <property type="match status" value="1"/>
</dbReference>
<dbReference type="PANTHER" id="PTHR34987:SF2">
    <property type="entry name" value="B, PUTATIVE (AFU_ORTHOLOGUE AFUA_7G05040)-RELATED"/>
    <property type="match status" value="1"/>
</dbReference>
<dbReference type="GeneID" id="30195878"/>
<sequence length="794" mass="89652">MVSPQEQQTINALQQNWVWLPNWIDSPTPPSTSAARLVSFRRSLSLTSIPTSAILHFSADTRYKLFINGQRVAVGPTKGHAAIWYYDTLDIAPYVREGENELEFRVIRYFAGSRGGMPFERTAFPGLTVVGSVGGTDVRSKEGWVGYVDEETEFPTGLVDDVFLHINERTSPPPAPEPQTPVAYGFKLVNGELPPWHLLPRPIPLPESTPVSVQTIHACNSNKASSEWTSFLDGSSSLTLPGESEHELDIQADVHSTAFLRLSLVAPEDTKVKLKINYSEGYELDPRQYPWLRTKGDRLDPSGHLLGPYDEVELELSAGKELVWEPFWFRTFMLLRFHITTSSSPITLLSLKADQVNYPMNIKASWKEDGIEGKEREKMWEVSERTLRNCMFDGYSDCPFYEQLQYSGDSRSVALFHYLLSGDDRLMRQAITNFSTSTTSEGLTQSRFPSHVPQVIAAFSLYWVLTVADHHLWFGDTPFARGFLPKVDGVLEYFERHVDGRGLVGGIEEDVWQYCDWVTTWSATAEHPDKGVPTSGRQSNRHTYLSLLYVYVLQEAAKLLRDVGRPGNAGEYEERAERVRAAVNQHCFDGEFYTDSTADIADDLAYSQHCQIFAILSNTCPPSSAVSLLSRTFDNPKRHFSKCSYVMIFYALRAHAQAGPESYERYWKEVWGPWKKMLGSNLTTWEEDDVRQRSDCHAWGAVPVWEFCTELAGVTSVAPGCQDIRWEPRVGLSEGLEAKVCLGKGNVARVIFRTEGEGRVVRLELEKAVKVRSVIEGVEREHGIVKELEFRVAV</sequence>
<dbReference type="OrthoDB" id="6503935at2759"/>
<organism evidence="2 3">
    <name type="scientific">Cryptococcus wingfieldii CBS 7118</name>
    <dbReference type="NCBI Taxonomy" id="1295528"/>
    <lineage>
        <taxon>Eukaryota</taxon>
        <taxon>Fungi</taxon>
        <taxon>Dikarya</taxon>
        <taxon>Basidiomycota</taxon>
        <taxon>Agaricomycotina</taxon>
        <taxon>Tremellomycetes</taxon>
        <taxon>Tremellales</taxon>
        <taxon>Cryptococcaceae</taxon>
        <taxon>Cryptococcus</taxon>
    </lineage>
</organism>
<evidence type="ECO:0000259" key="1">
    <source>
        <dbReference type="Pfam" id="PF17389"/>
    </source>
</evidence>
<protein>
    <submittedName>
        <fullName evidence="2">Alpha-L-rhamnosidase</fullName>
    </submittedName>
</protein>
<dbReference type="Gene3D" id="2.60.420.10">
    <property type="entry name" value="Maltose phosphorylase, domain 3"/>
    <property type="match status" value="1"/>
</dbReference>
<dbReference type="SUPFAM" id="SSF48208">
    <property type="entry name" value="Six-hairpin glycosidases"/>
    <property type="match status" value="1"/>
</dbReference>
<dbReference type="EMBL" id="AWGH01000025">
    <property type="protein sequence ID" value="ODN88395.1"/>
    <property type="molecule type" value="Genomic_DNA"/>
</dbReference>
<dbReference type="GO" id="GO:0005975">
    <property type="term" value="P:carbohydrate metabolic process"/>
    <property type="evidence" value="ECO:0007669"/>
    <property type="project" value="InterPro"/>
</dbReference>
<dbReference type="InterPro" id="IPR008928">
    <property type="entry name" value="6-hairpin_glycosidase_sf"/>
</dbReference>
<dbReference type="InterPro" id="IPR035396">
    <property type="entry name" value="Bac_rhamnosid6H"/>
</dbReference>
<keyword evidence="3" id="KW-1185">Reference proteome</keyword>
<dbReference type="Pfam" id="PF17389">
    <property type="entry name" value="Bac_rhamnosid6H"/>
    <property type="match status" value="1"/>
</dbReference>
<evidence type="ECO:0000313" key="3">
    <source>
        <dbReference type="Proteomes" id="UP000094819"/>
    </source>
</evidence>
<evidence type="ECO:0000313" key="2">
    <source>
        <dbReference type="EMBL" id="ODN88395.1"/>
    </source>
</evidence>
<dbReference type="RefSeq" id="XP_019029204.1">
    <property type="nucleotide sequence ID" value="XM_019178721.1"/>
</dbReference>